<organism evidence="2 3">
    <name type="scientific">Eumeta variegata</name>
    <name type="common">Bagworm moth</name>
    <name type="synonym">Eumeta japonica</name>
    <dbReference type="NCBI Taxonomy" id="151549"/>
    <lineage>
        <taxon>Eukaryota</taxon>
        <taxon>Metazoa</taxon>
        <taxon>Ecdysozoa</taxon>
        <taxon>Arthropoda</taxon>
        <taxon>Hexapoda</taxon>
        <taxon>Insecta</taxon>
        <taxon>Pterygota</taxon>
        <taxon>Neoptera</taxon>
        <taxon>Endopterygota</taxon>
        <taxon>Lepidoptera</taxon>
        <taxon>Glossata</taxon>
        <taxon>Ditrysia</taxon>
        <taxon>Tineoidea</taxon>
        <taxon>Psychidae</taxon>
        <taxon>Oiketicinae</taxon>
        <taxon>Eumeta</taxon>
    </lineage>
</organism>
<evidence type="ECO:0000256" key="1">
    <source>
        <dbReference type="SAM" id="MobiDB-lite"/>
    </source>
</evidence>
<dbReference type="EMBL" id="BGZK01000041">
    <property type="protein sequence ID" value="GBP10518.1"/>
    <property type="molecule type" value="Genomic_DNA"/>
</dbReference>
<reference evidence="2 3" key="1">
    <citation type="journal article" date="2019" name="Commun. Biol.">
        <title>The bagworm genome reveals a unique fibroin gene that provides high tensile strength.</title>
        <authorList>
            <person name="Kono N."/>
            <person name="Nakamura H."/>
            <person name="Ohtoshi R."/>
            <person name="Tomita M."/>
            <person name="Numata K."/>
            <person name="Arakawa K."/>
        </authorList>
    </citation>
    <scope>NUCLEOTIDE SEQUENCE [LARGE SCALE GENOMIC DNA]</scope>
</reference>
<evidence type="ECO:0000313" key="3">
    <source>
        <dbReference type="Proteomes" id="UP000299102"/>
    </source>
</evidence>
<evidence type="ECO:0000313" key="2">
    <source>
        <dbReference type="EMBL" id="GBP10518.1"/>
    </source>
</evidence>
<gene>
    <name evidence="2" type="ORF">EVAR_76368_1</name>
</gene>
<dbReference type="Proteomes" id="UP000299102">
    <property type="component" value="Unassembled WGS sequence"/>
</dbReference>
<protein>
    <submittedName>
        <fullName evidence="2">Uncharacterized protein</fullName>
    </submittedName>
</protein>
<comment type="caution">
    <text evidence="2">The sequence shown here is derived from an EMBL/GenBank/DDBJ whole genome shotgun (WGS) entry which is preliminary data.</text>
</comment>
<name>A0A4C1TAL1_EUMVA</name>
<accession>A0A4C1TAL1</accession>
<dbReference type="AlphaFoldDB" id="A0A4C1TAL1"/>
<keyword evidence="3" id="KW-1185">Reference proteome</keyword>
<feature type="region of interest" description="Disordered" evidence="1">
    <location>
        <begin position="26"/>
        <end position="55"/>
    </location>
</feature>
<feature type="region of interest" description="Disordered" evidence="1">
    <location>
        <begin position="63"/>
        <end position="82"/>
    </location>
</feature>
<sequence length="82" mass="8991">MINLAREPGDSFVPDLDLRAFAHRTPDITNPDFRNKPRHSAAVDGPEKPPAGPQLTEATAKFRLARTRDGNENCPAGGRKNK</sequence>
<proteinExistence type="predicted"/>